<dbReference type="EMBL" id="BARU01019043">
    <property type="protein sequence ID" value="GAH48550.1"/>
    <property type="molecule type" value="Genomic_DNA"/>
</dbReference>
<protein>
    <submittedName>
        <fullName evidence="2">Uncharacterized protein</fullName>
    </submittedName>
</protein>
<keyword evidence="1" id="KW-0812">Transmembrane</keyword>
<reference evidence="2" key="1">
    <citation type="journal article" date="2014" name="Front. Microbiol.">
        <title>High frequency of phylogenetically diverse reductive dehalogenase-homologous genes in deep subseafloor sedimentary metagenomes.</title>
        <authorList>
            <person name="Kawai M."/>
            <person name="Futagami T."/>
            <person name="Toyoda A."/>
            <person name="Takaki Y."/>
            <person name="Nishi S."/>
            <person name="Hori S."/>
            <person name="Arai W."/>
            <person name="Tsubouchi T."/>
            <person name="Morono Y."/>
            <person name="Uchiyama I."/>
            <person name="Ito T."/>
            <person name="Fujiyama A."/>
            <person name="Inagaki F."/>
            <person name="Takami H."/>
        </authorList>
    </citation>
    <scope>NUCLEOTIDE SEQUENCE</scope>
    <source>
        <strain evidence="2">Expedition CK06-06</strain>
    </source>
</reference>
<accession>X1GUM4</accession>
<keyword evidence="1" id="KW-1133">Transmembrane helix</keyword>
<evidence type="ECO:0000256" key="1">
    <source>
        <dbReference type="SAM" id="Phobius"/>
    </source>
</evidence>
<dbReference type="AlphaFoldDB" id="X1GUM4"/>
<gene>
    <name evidence="2" type="ORF">S03H2_31407</name>
</gene>
<organism evidence="2">
    <name type="scientific">marine sediment metagenome</name>
    <dbReference type="NCBI Taxonomy" id="412755"/>
    <lineage>
        <taxon>unclassified sequences</taxon>
        <taxon>metagenomes</taxon>
        <taxon>ecological metagenomes</taxon>
    </lineage>
</organism>
<comment type="caution">
    <text evidence="2">The sequence shown here is derived from an EMBL/GenBank/DDBJ whole genome shotgun (WGS) entry which is preliminary data.</text>
</comment>
<name>X1GUM4_9ZZZZ</name>
<feature type="non-terminal residue" evidence="2">
    <location>
        <position position="36"/>
    </location>
</feature>
<feature type="transmembrane region" description="Helical" evidence="1">
    <location>
        <begin position="12"/>
        <end position="31"/>
    </location>
</feature>
<proteinExistence type="predicted"/>
<keyword evidence="1" id="KW-0472">Membrane</keyword>
<evidence type="ECO:0000313" key="2">
    <source>
        <dbReference type="EMBL" id="GAH48550.1"/>
    </source>
</evidence>
<sequence>MQLIPVFKIGLLNAWIFVACSLLISYSIMLFNKKAY</sequence>